<evidence type="ECO:0000313" key="5">
    <source>
        <dbReference type="EMBL" id="MDT3426758.1"/>
    </source>
</evidence>
<dbReference type="Pfam" id="PF07833">
    <property type="entry name" value="Cu_amine_oxidN1"/>
    <property type="match status" value="1"/>
</dbReference>
<dbReference type="InterPro" id="IPR012854">
    <property type="entry name" value="Cu_amine_oxidase-like_N"/>
</dbReference>
<dbReference type="InterPro" id="IPR021731">
    <property type="entry name" value="AMIN_dom"/>
</dbReference>
<dbReference type="InterPro" id="IPR050695">
    <property type="entry name" value="N-acetylmuramoyl_amidase_3"/>
</dbReference>
<sequence>MKKLGFMLLVLLFVFIMPENGHAASGNNRIFLDGKELTAGQSVPVESVNGTIMVPLRMIVENLGYKVDWNQKTKTVTIEQGGKVISLVVGQKKATVDGKEVSLNEAPIVRSDTSLVPIRFISEQFGLKVQWDNQAKSVIITTPQTSAGPGSPEGNPSPIEGSSSGGEAGPEVPPSGSASNVTKVDGASFSNNRLLIAMTGDSAPKVSVLDSPARIVVDIPNASFSDSFGSEQNLSPGMMSTLDAAGYPDVKEIRYSLYSASPYTVRFVIELNESKDFGYSLSAAESSSKLAIIDLNATGGLAGGGTATDGTTGLPDRNGKKLVVLDAGHGAKDSGAIGVTKKYEKNFNLAVVLKAEELLKQEANIEVVLTRSDDTFLELKDRVAIANNLSADLFISVHANSSTTSVASGTETYYKRDESKAFAAVMHKYLVQATGLSDRGVQYGNFHVIRETKMPAILLEVGYLSNKKDEALLFTEDLQNRVAAAIVSGIKEYLHTV</sequence>
<evidence type="ECO:0000313" key="6">
    <source>
        <dbReference type="Proteomes" id="UP001248709"/>
    </source>
</evidence>
<dbReference type="EC" id="3.5.1.28" evidence="5"/>
<keyword evidence="6" id="KW-1185">Reference proteome</keyword>
<dbReference type="CDD" id="cd02696">
    <property type="entry name" value="MurNAc-LAA"/>
    <property type="match status" value="1"/>
</dbReference>
<feature type="chain" id="PRO_5047140393" evidence="3">
    <location>
        <begin position="24"/>
        <end position="497"/>
    </location>
</feature>
<dbReference type="SMART" id="SM00646">
    <property type="entry name" value="Ami_3"/>
    <property type="match status" value="1"/>
</dbReference>
<evidence type="ECO:0000256" key="1">
    <source>
        <dbReference type="ARBA" id="ARBA00022801"/>
    </source>
</evidence>
<dbReference type="InterPro" id="IPR002508">
    <property type="entry name" value="MurNAc-LAA_cat"/>
</dbReference>
<evidence type="ECO:0000256" key="2">
    <source>
        <dbReference type="SAM" id="MobiDB-lite"/>
    </source>
</evidence>
<dbReference type="Gene3D" id="2.60.40.3500">
    <property type="match status" value="1"/>
</dbReference>
<keyword evidence="1 5" id="KW-0378">Hydrolase</keyword>
<dbReference type="EMBL" id="JAUSUY010000008">
    <property type="protein sequence ID" value="MDT3426758.1"/>
    <property type="molecule type" value="Genomic_DNA"/>
</dbReference>
<reference evidence="5 6" key="1">
    <citation type="submission" date="2023-07" db="EMBL/GenBank/DDBJ databases">
        <title>Genomic Encyclopedia of Type Strains, Phase IV (KMG-IV): sequencing the most valuable type-strain genomes for metagenomic binning, comparative biology and taxonomic classification.</title>
        <authorList>
            <person name="Goeker M."/>
        </authorList>
    </citation>
    <scope>NUCLEOTIDE SEQUENCE [LARGE SCALE GENOMIC DNA]</scope>
    <source>
        <strain evidence="5 6">T98</strain>
    </source>
</reference>
<feature type="signal peptide" evidence="3">
    <location>
        <begin position="1"/>
        <end position="23"/>
    </location>
</feature>
<organism evidence="5 6">
    <name type="scientific">Paenibacillus forsythiae</name>
    <dbReference type="NCBI Taxonomy" id="365616"/>
    <lineage>
        <taxon>Bacteria</taxon>
        <taxon>Bacillati</taxon>
        <taxon>Bacillota</taxon>
        <taxon>Bacilli</taxon>
        <taxon>Bacillales</taxon>
        <taxon>Paenibacillaceae</taxon>
        <taxon>Paenibacillus</taxon>
    </lineage>
</organism>
<dbReference type="Pfam" id="PF11741">
    <property type="entry name" value="AMIN"/>
    <property type="match status" value="1"/>
</dbReference>
<name>A0ABU3H7F1_9BACL</name>
<dbReference type="Gene3D" id="3.40.630.40">
    <property type="entry name" value="Zn-dependent exopeptidases"/>
    <property type="match status" value="1"/>
</dbReference>
<accession>A0ABU3H7F1</accession>
<dbReference type="InterPro" id="IPR036582">
    <property type="entry name" value="Mao_N_sf"/>
</dbReference>
<feature type="domain" description="MurNAc-LAA" evidence="4">
    <location>
        <begin position="383"/>
        <end position="491"/>
    </location>
</feature>
<keyword evidence="3" id="KW-0732">Signal</keyword>
<dbReference type="RefSeq" id="WP_025697423.1">
    <property type="nucleotide sequence ID" value="NZ_JAUSUY010000008.1"/>
</dbReference>
<dbReference type="GO" id="GO:0008745">
    <property type="term" value="F:N-acetylmuramoyl-L-alanine amidase activity"/>
    <property type="evidence" value="ECO:0007669"/>
    <property type="project" value="UniProtKB-EC"/>
</dbReference>
<protein>
    <submittedName>
        <fullName evidence="5">N-acetylmuramoyl-L-alanine amidase</fullName>
        <ecNumber evidence="5">3.5.1.28</ecNumber>
    </submittedName>
</protein>
<evidence type="ECO:0000259" key="4">
    <source>
        <dbReference type="SMART" id="SM00646"/>
    </source>
</evidence>
<comment type="caution">
    <text evidence="5">The sequence shown here is derived from an EMBL/GenBank/DDBJ whole genome shotgun (WGS) entry which is preliminary data.</text>
</comment>
<dbReference type="Gene3D" id="3.30.457.10">
    <property type="entry name" value="Copper amine oxidase-like, N-terminal domain"/>
    <property type="match status" value="1"/>
</dbReference>
<dbReference type="Proteomes" id="UP001248709">
    <property type="component" value="Unassembled WGS sequence"/>
</dbReference>
<dbReference type="SUPFAM" id="SSF53187">
    <property type="entry name" value="Zn-dependent exopeptidases"/>
    <property type="match status" value="1"/>
</dbReference>
<dbReference type="PANTHER" id="PTHR30404">
    <property type="entry name" value="N-ACETYLMURAMOYL-L-ALANINE AMIDASE"/>
    <property type="match status" value="1"/>
</dbReference>
<dbReference type="Pfam" id="PF01520">
    <property type="entry name" value="Amidase_3"/>
    <property type="match status" value="1"/>
</dbReference>
<proteinExistence type="predicted"/>
<feature type="region of interest" description="Disordered" evidence="2">
    <location>
        <begin position="142"/>
        <end position="183"/>
    </location>
</feature>
<dbReference type="SUPFAM" id="SSF55383">
    <property type="entry name" value="Copper amine oxidase, domain N"/>
    <property type="match status" value="1"/>
</dbReference>
<feature type="compositionally biased region" description="Low complexity" evidence="2">
    <location>
        <begin position="146"/>
        <end position="162"/>
    </location>
</feature>
<gene>
    <name evidence="5" type="ORF">J2Z22_002292</name>
</gene>
<dbReference type="PANTHER" id="PTHR30404:SF0">
    <property type="entry name" value="N-ACETYLMURAMOYL-L-ALANINE AMIDASE AMIC"/>
    <property type="match status" value="1"/>
</dbReference>
<evidence type="ECO:0000256" key="3">
    <source>
        <dbReference type="SAM" id="SignalP"/>
    </source>
</evidence>